<dbReference type="PROSITE" id="PS51168">
    <property type="entry name" value="CHORISMATE_MUT_2"/>
    <property type="match status" value="1"/>
</dbReference>
<sequence length="180" mass="19286">MHSLPAAAAAVAITAAPAHPVSLRPLTQVSAERVLVADKVAAAKFGTTLPIDDPAREKQLLDTVAAKSAALGIPPRTSVRIFRDQIEANKVVQRGLFARWTAHPDEAPKERPDLQKEVRPILDRITDRLLAQIKATQRTRGQASCGPRLAVAYVKISKRDQLDALHGAALLRGVSSVCGS</sequence>
<dbReference type="EMBL" id="JAGEOJ010000001">
    <property type="protein sequence ID" value="MBO2445493.1"/>
    <property type="molecule type" value="Genomic_DNA"/>
</dbReference>
<evidence type="ECO:0000256" key="2">
    <source>
        <dbReference type="ARBA" id="ARBA00012404"/>
    </source>
</evidence>
<dbReference type="RefSeq" id="WP_208253118.1">
    <property type="nucleotide sequence ID" value="NZ_JAGEOJ010000001.1"/>
</dbReference>
<keyword evidence="4 6" id="KW-0413">Isomerase</keyword>
<protein>
    <recommendedName>
        <fullName evidence="2">chorismate mutase</fullName>
        <ecNumber evidence="2">5.4.99.5</ecNumber>
    </recommendedName>
</protein>
<dbReference type="Pfam" id="PF01817">
    <property type="entry name" value="CM_2"/>
    <property type="match status" value="1"/>
</dbReference>
<evidence type="ECO:0000256" key="4">
    <source>
        <dbReference type="ARBA" id="ARBA00023235"/>
    </source>
</evidence>
<dbReference type="Gene3D" id="1.20.59.10">
    <property type="entry name" value="Chorismate mutase"/>
    <property type="match status" value="1"/>
</dbReference>
<comment type="caution">
    <text evidence="6">The sequence shown here is derived from an EMBL/GenBank/DDBJ whole genome shotgun (WGS) entry which is preliminary data.</text>
</comment>
<dbReference type="PANTHER" id="PTHR38041:SF2">
    <property type="entry name" value="SECRETED CHORISMATE MUTASE"/>
    <property type="match status" value="1"/>
</dbReference>
<proteinExistence type="predicted"/>
<dbReference type="AlphaFoldDB" id="A0A939T1V3"/>
<dbReference type="PANTHER" id="PTHR38041">
    <property type="entry name" value="CHORISMATE MUTASE"/>
    <property type="match status" value="1"/>
</dbReference>
<organism evidence="6 7">
    <name type="scientific">Actinomadura barringtoniae</name>
    <dbReference type="NCBI Taxonomy" id="1427535"/>
    <lineage>
        <taxon>Bacteria</taxon>
        <taxon>Bacillati</taxon>
        <taxon>Actinomycetota</taxon>
        <taxon>Actinomycetes</taxon>
        <taxon>Streptosporangiales</taxon>
        <taxon>Thermomonosporaceae</taxon>
        <taxon>Actinomadura</taxon>
    </lineage>
</organism>
<feature type="domain" description="Chorismate mutase" evidence="5">
    <location>
        <begin position="5"/>
        <end position="97"/>
    </location>
</feature>
<dbReference type="GO" id="GO:0004106">
    <property type="term" value="F:chorismate mutase activity"/>
    <property type="evidence" value="ECO:0007669"/>
    <property type="project" value="UniProtKB-EC"/>
</dbReference>
<dbReference type="InterPro" id="IPR008240">
    <property type="entry name" value="Chorismate_mutase_periplasmic"/>
</dbReference>
<dbReference type="EC" id="5.4.99.5" evidence="2"/>
<accession>A0A939T1V3</accession>
<keyword evidence="3" id="KW-0732">Signal</keyword>
<dbReference type="InterPro" id="IPR051331">
    <property type="entry name" value="Chorismate_mutase-related"/>
</dbReference>
<name>A0A939T1V3_9ACTN</name>
<keyword evidence="7" id="KW-1185">Reference proteome</keyword>
<dbReference type="GO" id="GO:0046417">
    <property type="term" value="P:chorismate metabolic process"/>
    <property type="evidence" value="ECO:0007669"/>
    <property type="project" value="InterPro"/>
</dbReference>
<dbReference type="NCBIfam" id="NF006741">
    <property type="entry name" value="PRK09269.1"/>
    <property type="match status" value="1"/>
</dbReference>
<comment type="pathway">
    <text evidence="1">Metabolic intermediate biosynthesis; prephenate biosynthesis; prephenate from chorismate: step 1/1.</text>
</comment>
<gene>
    <name evidence="6" type="ORF">J4573_00155</name>
</gene>
<dbReference type="InterPro" id="IPR036979">
    <property type="entry name" value="CM_dom_sf"/>
</dbReference>
<dbReference type="InterPro" id="IPR036263">
    <property type="entry name" value="Chorismate_II_sf"/>
</dbReference>
<evidence type="ECO:0000259" key="5">
    <source>
        <dbReference type="PROSITE" id="PS51168"/>
    </source>
</evidence>
<evidence type="ECO:0000256" key="1">
    <source>
        <dbReference type="ARBA" id="ARBA00004817"/>
    </source>
</evidence>
<evidence type="ECO:0000313" key="7">
    <source>
        <dbReference type="Proteomes" id="UP000669179"/>
    </source>
</evidence>
<dbReference type="InterPro" id="IPR002701">
    <property type="entry name" value="CM_II_prokaryot"/>
</dbReference>
<dbReference type="SMART" id="SM00830">
    <property type="entry name" value="CM_2"/>
    <property type="match status" value="1"/>
</dbReference>
<dbReference type="Proteomes" id="UP000669179">
    <property type="component" value="Unassembled WGS sequence"/>
</dbReference>
<dbReference type="GO" id="GO:0009697">
    <property type="term" value="P:salicylic acid biosynthetic process"/>
    <property type="evidence" value="ECO:0007669"/>
    <property type="project" value="TreeGrafter"/>
</dbReference>
<reference evidence="6" key="1">
    <citation type="submission" date="2021-03" db="EMBL/GenBank/DDBJ databases">
        <authorList>
            <person name="Kanchanasin P."/>
            <person name="Saeng-In P."/>
            <person name="Phongsopitanun W."/>
            <person name="Yuki M."/>
            <person name="Kudo T."/>
            <person name="Ohkuma M."/>
            <person name="Tanasupawat S."/>
        </authorList>
    </citation>
    <scope>NUCLEOTIDE SEQUENCE</scope>
    <source>
        <strain evidence="6">GKU 128</strain>
    </source>
</reference>
<evidence type="ECO:0000313" key="6">
    <source>
        <dbReference type="EMBL" id="MBO2445493.1"/>
    </source>
</evidence>
<dbReference type="SUPFAM" id="SSF48600">
    <property type="entry name" value="Chorismate mutase II"/>
    <property type="match status" value="1"/>
</dbReference>
<dbReference type="NCBIfam" id="TIGR01806">
    <property type="entry name" value="CM_mono2"/>
    <property type="match status" value="1"/>
</dbReference>
<evidence type="ECO:0000256" key="3">
    <source>
        <dbReference type="ARBA" id="ARBA00022729"/>
    </source>
</evidence>